<dbReference type="SMART" id="SM00044">
    <property type="entry name" value="CYCc"/>
    <property type="match status" value="1"/>
</dbReference>
<dbReference type="SUPFAM" id="SSF48452">
    <property type="entry name" value="TPR-like"/>
    <property type="match status" value="2"/>
</dbReference>
<sequence length="564" mass="63730">MDLLRSIAANETNPDTTVYYSEVLIKKAFADSSHAFLHSGYLQKGNALKKKGDFHAALEAYLTSLNYAKRMNSTIGLGAITISIADIYSEMGNAANAELYYRQGIEVLRETNDSIKLATALLNAGDEFSRDKKYAIALDYFKESGAIFKKKQHLIGTAYNLGNIGMVYAQQGKNELAKANIREAIAILEGLEDYAAVTVYLMEMSDIYRRQNDGKTALEYANTSLELAQKYGLKDQISNANLKLSELYEQQGDMARSYRYYKDHIRYRDSVTNLKTVQQMADLRTDYEVSQKQVVVDLLEKDIEIQQLKDKRQKNIIVATAGTLFLLFLLALGLYRRNTYIRKTNLIIEKERNRSDSLLLNILPEETAQELKNKGKVVAKKFDAVTVLFTDFKDFTHYAENLSPEKLVESVDYYFSKFDAIMEQYGLEKIKTVGDAYMCAAGLPYPTEDHAVKMVQAALDMAAFVKNAHESNGTLHITRFDIRIGVHSGPVVAGVVGTKKFAYDIWGDTVNVASRMETCSEAGRINISERTYELVRDVFVCEYRGELEVKNRGLLKMFFVNGRV</sequence>
<dbReference type="PROSITE" id="PS00452">
    <property type="entry name" value="GUANYLATE_CYCLASE_1"/>
    <property type="match status" value="1"/>
</dbReference>
<comment type="caution">
    <text evidence="20">The sequence shown here is derived from an EMBL/GenBank/DDBJ whole genome shotgun (WGS) entry which is preliminary data.</text>
</comment>
<evidence type="ECO:0000256" key="16">
    <source>
        <dbReference type="ARBA" id="ARBA00064436"/>
    </source>
</evidence>
<keyword evidence="12 18" id="KW-0472">Membrane</keyword>
<dbReference type="Gene3D" id="3.30.70.1230">
    <property type="entry name" value="Nucleotide cyclase"/>
    <property type="match status" value="1"/>
</dbReference>
<evidence type="ECO:0000256" key="14">
    <source>
        <dbReference type="ARBA" id="ARBA00032597"/>
    </source>
</evidence>
<keyword evidence="13 17" id="KW-0456">Lyase</keyword>
<evidence type="ECO:0000256" key="15">
    <source>
        <dbReference type="ARBA" id="ARBA00032637"/>
    </source>
</evidence>
<evidence type="ECO:0000256" key="7">
    <source>
        <dbReference type="ARBA" id="ARBA00022741"/>
    </source>
</evidence>
<dbReference type="EC" id="4.6.1.1" evidence="3"/>
<keyword evidence="21" id="KW-1185">Reference proteome</keyword>
<dbReference type="GO" id="GO:0005524">
    <property type="term" value="F:ATP binding"/>
    <property type="evidence" value="ECO:0007669"/>
    <property type="project" value="UniProtKB-KW"/>
</dbReference>
<comment type="similarity">
    <text evidence="17">Belongs to the adenylyl cyclase class-4/guanylyl cyclase family.</text>
</comment>
<dbReference type="InterPro" id="IPR019734">
    <property type="entry name" value="TPR_rpt"/>
</dbReference>
<evidence type="ECO:0000256" key="6">
    <source>
        <dbReference type="ARBA" id="ARBA00022723"/>
    </source>
</evidence>
<evidence type="ECO:0000256" key="9">
    <source>
        <dbReference type="ARBA" id="ARBA00022842"/>
    </source>
</evidence>
<keyword evidence="8" id="KW-0067">ATP-binding</keyword>
<evidence type="ECO:0000256" key="2">
    <source>
        <dbReference type="ARBA" id="ARBA00004370"/>
    </source>
</evidence>
<evidence type="ECO:0000256" key="13">
    <source>
        <dbReference type="ARBA" id="ARBA00023239"/>
    </source>
</evidence>
<evidence type="ECO:0000256" key="5">
    <source>
        <dbReference type="ARBA" id="ARBA00022692"/>
    </source>
</evidence>
<evidence type="ECO:0000256" key="1">
    <source>
        <dbReference type="ARBA" id="ARBA00001593"/>
    </source>
</evidence>
<name>A0A916Y4D6_9FLAO</name>
<feature type="transmembrane region" description="Helical" evidence="18">
    <location>
        <begin position="316"/>
        <end position="335"/>
    </location>
</feature>
<evidence type="ECO:0000256" key="10">
    <source>
        <dbReference type="ARBA" id="ARBA00022989"/>
    </source>
</evidence>
<protein>
    <recommendedName>
        <fullName evidence="4">Adenylate cyclase</fullName>
        <ecNumber evidence="3">4.6.1.1</ecNumber>
    </recommendedName>
    <alternativeName>
        <fullName evidence="14">ATP pyrophosphate-lyase</fullName>
    </alternativeName>
    <alternativeName>
        <fullName evidence="15">Adenylyl cyclase</fullName>
    </alternativeName>
</protein>
<accession>A0A916Y4D6</accession>
<evidence type="ECO:0000256" key="12">
    <source>
        <dbReference type="ARBA" id="ARBA00023136"/>
    </source>
</evidence>
<dbReference type="InterPro" id="IPR050401">
    <property type="entry name" value="Cyclic_nucleotide_synthase"/>
</dbReference>
<dbReference type="InterPro" id="IPR018297">
    <property type="entry name" value="A/G_cyclase_CS"/>
</dbReference>
<dbReference type="EMBL" id="BMFG01000008">
    <property type="protein sequence ID" value="GGD30398.1"/>
    <property type="molecule type" value="Genomic_DNA"/>
</dbReference>
<keyword evidence="10 18" id="KW-1133">Transmembrane helix</keyword>
<evidence type="ECO:0000259" key="19">
    <source>
        <dbReference type="PROSITE" id="PS50125"/>
    </source>
</evidence>
<dbReference type="GO" id="GO:0035556">
    <property type="term" value="P:intracellular signal transduction"/>
    <property type="evidence" value="ECO:0007669"/>
    <property type="project" value="InterPro"/>
</dbReference>
<evidence type="ECO:0000256" key="3">
    <source>
        <dbReference type="ARBA" id="ARBA00012201"/>
    </source>
</evidence>
<keyword evidence="6" id="KW-0479">Metal-binding</keyword>
<evidence type="ECO:0000313" key="20">
    <source>
        <dbReference type="EMBL" id="GGD30398.1"/>
    </source>
</evidence>
<evidence type="ECO:0000313" key="21">
    <source>
        <dbReference type="Proteomes" id="UP000625735"/>
    </source>
</evidence>
<evidence type="ECO:0000256" key="11">
    <source>
        <dbReference type="ARBA" id="ARBA00022998"/>
    </source>
</evidence>
<comment type="catalytic activity">
    <reaction evidence="1">
        <text>ATP = 3',5'-cyclic AMP + diphosphate</text>
        <dbReference type="Rhea" id="RHEA:15389"/>
        <dbReference type="ChEBI" id="CHEBI:30616"/>
        <dbReference type="ChEBI" id="CHEBI:33019"/>
        <dbReference type="ChEBI" id="CHEBI:58165"/>
        <dbReference type="EC" id="4.6.1.1"/>
    </reaction>
</comment>
<dbReference type="GO" id="GO:0005886">
    <property type="term" value="C:plasma membrane"/>
    <property type="evidence" value="ECO:0007669"/>
    <property type="project" value="UniProtKB-ARBA"/>
</dbReference>
<dbReference type="GO" id="GO:0006171">
    <property type="term" value="P:cAMP biosynthetic process"/>
    <property type="evidence" value="ECO:0007669"/>
    <property type="project" value="UniProtKB-KW"/>
</dbReference>
<keyword evidence="5 18" id="KW-0812">Transmembrane</keyword>
<feature type="domain" description="Guanylate cyclase" evidence="19">
    <location>
        <begin position="386"/>
        <end position="517"/>
    </location>
</feature>
<dbReference type="FunFam" id="3.30.70.1230:FF:000033">
    <property type="entry name" value="Adenylate cyclase"/>
    <property type="match status" value="1"/>
</dbReference>
<keyword evidence="9" id="KW-0460">Magnesium</keyword>
<keyword evidence="11" id="KW-0115">cAMP biosynthesis</keyword>
<reference evidence="20" key="1">
    <citation type="journal article" date="2014" name="Int. J. Syst. Evol. Microbiol.">
        <title>Complete genome sequence of Corynebacterium casei LMG S-19264T (=DSM 44701T), isolated from a smear-ripened cheese.</title>
        <authorList>
            <consortium name="US DOE Joint Genome Institute (JGI-PGF)"/>
            <person name="Walter F."/>
            <person name="Albersmeier A."/>
            <person name="Kalinowski J."/>
            <person name="Ruckert C."/>
        </authorList>
    </citation>
    <scope>NUCLEOTIDE SEQUENCE</scope>
    <source>
        <strain evidence="20">CGMCC 1.12506</strain>
    </source>
</reference>
<organism evidence="20 21">
    <name type="scientific">Flavobacterium orientale</name>
    <dbReference type="NCBI Taxonomy" id="1756020"/>
    <lineage>
        <taxon>Bacteria</taxon>
        <taxon>Pseudomonadati</taxon>
        <taxon>Bacteroidota</taxon>
        <taxon>Flavobacteriia</taxon>
        <taxon>Flavobacteriales</taxon>
        <taxon>Flavobacteriaceae</taxon>
        <taxon>Flavobacterium</taxon>
    </lineage>
</organism>
<dbReference type="SMART" id="SM00028">
    <property type="entry name" value="TPR"/>
    <property type="match status" value="6"/>
</dbReference>
<dbReference type="Pfam" id="PF13424">
    <property type="entry name" value="TPR_12"/>
    <property type="match status" value="2"/>
</dbReference>
<dbReference type="InterPro" id="IPR001054">
    <property type="entry name" value="A/G_cyclase"/>
</dbReference>
<dbReference type="Gene3D" id="1.25.40.10">
    <property type="entry name" value="Tetratricopeptide repeat domain"/>
    <property type="match status" value="1"/>
</dbReference>
<dbReference type="SUPFAM" id="SSF55073">
    <property type="entry name" value="Nucleotide cyclase"/>
    <property type="match status" value="1"/>
</dbReference>
<dbReference type="PROSITE" id="PS50125">
    <property type="entry name" value="GUANYLATE_CYCLASE_2"/>
    <property type="match status" value="1"/>
</dbReference>
<dbReference type="GO" id="GO:0046872">
    <property type="term" value="F:metal ion binding"/>
    <property type="evidence" value="ECO:0007669"/>
    <property type="project" value="UniProtKB-KW"/>
</dbReference>
<gene>
    <name evidence="20" type="ORF">GCM10011343_20720</name>
</gene>
<proteinExistence type="inferred from homology"/>
<dbReference type="PANTHER" id="PTHR11920">
    <property type="entry name" value="GUANYLYL CYCLASE"/>
    <property type="match status" value="1"/>
</dbReference>
<evidence type="ECO:0000256" key="17">
    <source>
        <dbReference type="RuleBase" id="RU000405"/>
    </source>
</evidence>
<keyword evidence="7" id="KW-0547">Nucleotide-binding</keyword>
<comment type="subunit">
    <text evidence="16">Homodimer. Can also exist as monomer.</text>
</comment>
<evidence type="ECO:0000256" key="4">
    <source>
        <dbReference type="ARBA" id="ARBA00021420"/>
    </source>
</evidence>
<evidence type="ECO:0000256" key="8">
    <source>
        <dbReference type="ARBA" id="ARBA00022840"/>
    </source>
</evidence>
<dbReference type="InterPro" id="IPR011990">
    <property type="entry name" value="TPR-like_helical_dom_sf"/>
</dbReference>
<dbReference type="InterPro" id="IPR029787">
    <property type="entry name" value="Nucleotide_cyclase"/>
</dbReference>
<dbReference type="Proteomes" id="UP000625735">
    <property type="component" value="Unassembled WGS sequence"/>
</dbReference>
<reference evidence="20" key="2">
    <citation type="submission" date="2020-09" db="EMBL/GenBank/DDBJ databases">
        <authorList>
            <person name="Sun Q."/>
            <person name="Zhou Y."/>
        </authorList>
    </citation>
    <scope>NUCLEOTIDE SEQUENCE</scope>
    <source>
        <strain evidence="20">CGMCC 1.12506</strain>
    </source>
</reference>
<comment type="subcellular location">
    <subcellularLocation>
        <location evidence="2">Membrane</location>
    </subcellularLocation>
</comment>
<dbReference type="GO" id="GO:0004016">
    <property type="term" value="F:adenylate cyclase activity"/>
    <property type="evidence" value="ECO:0007669"/>
    <property type="project" value="UniProtKB-EC"/>
</dbReference>
<dbReference type="Pfam" id="PF13181">
    <property type="entry name" value="TPR_8"/>
    <property type="match status" value="1"/>
</dbReference>
<dbReference type="Pfam" id="PF00211">
    <property type="entry name" value="Guanylate_cyc"/>
    <property type="match status" value="1"/>
</dbReference>
<dbReference type="CDD" id="cd07302">
    <property type="entry name" value="CHD"/>
    <property type="match status" value="1"/>
</dbReference>
<evidence type="ECO:0000256" key="18">
    <source>
        <dbReference type="SAM" id="Phobius"/>
    </source>
</evidence>
<dbReference type="AlphaFoldDB" id="A0A916Y4D6"/>
<dbReference type="PANTHER" id="PTHR11920:SF335">
    <property type="entry name" value="GUANYLATE CYCLASE"/>
    <property type="match status" value="1"/>
</dbReference>